<dbReference type="EMBL" id="JAARZO010000007">
    <property type="protein sequence ID" value="MBC2288841.1"/>
    <property type="molecule type" value="Genomic_DNA"/>
</dbReference>
<keyword evidence="1" id="KW-1133">Transmembrane helix</keyword>
<comment type="caution">
    <text evidence="2">The sequence shown here is derived from an EMBL/GenBank/DDBJ whole genome shotgun (WGS) entry which is preliminary data.</text>
</comment>
<dbReference type="Proteomes" id="UP000558070">
    <property type="component" value="Unassembled WGS sequence"/>
</dbReference>
<reference evidence="2 3" key="1">
    <citation type="submission" date="2020-03" db="EMBL/GenBank/DDBJ databases">
        <title>Soil Listeria distribution.</title>
        <authorList>
            <person name="Liao J."/>
            <person name="Wiedmann M."/>
        </authorList>
    </citation>
    <scope>NUCLEOTIDE SEQUENCE [LARGE SCALE GENOMIC DNA]</scope>
    <source>
        <strain evidence="2 3">FSL L7-0072</strain>
    </source>
</reference>
<organism evidence="2 3">
    <name type="scientific">Listeria farberi</name>
    <dbReference type="NCBI Taxonomy" id="2713500"/>
    <lineage>
        <taxon>Bacteria</taxon>
        <taxon>Bacillati</taxon>
        <taxon>Bacillota</taxon>
        <taxon>Bacilli</taxon>
        <taxon>Bacillales</taxon>
        <taxon>Listeriaceae</taxon>
        <taxon>Listeria</taxon>
    </lineage>
</organism>
<feature type="transmembrane region" description="Helical" evidence="1">
    <location>
        <begin position="20"/>
        <end position="43"/>
    </location>
</feature>
<name>A0A7X0ZKL5_9LIST</name>
<keyword evidence="1" id="KW-0812">Transmembrane</keyword>
<proteinExistence type="predicted"/>
<accession>A0A7X0ZKL5</accession>
<sequence>MGNRRQRFKYSLKTRRQVSWSIITKCLMVLFVIGMVTLILIIVNTTSDEIVKNQTQDYIEIQLGDEYQLAAWDYDYFNCPLIPYVFKNVEVSYIAINNKTGKKKEVIEEDVSLSKIAEVIAKKEKKKKLEKEIKTAH</sequence>
<keyword evidence="1" id="KW-0472">Membrane</keyword>
<dbReference type="AlphaFoldDB" id="A0A7X0ZKL5"/>
<gene>
    <name evidence="2" type="ORF">HCB47_14585</name>
</gene>
<evidence type="ECO:0000256" key="1">
    <source>
        <dbReference type="SAM" id="Phobius"/>
    </source>
</evidence>
<evidence type="ECO:0000313" key="2">
    <source>
        <dbReference type="EMBL" id="MBC2288841.1"/>
    </source>
</evidence>
<evidence type="ECO:0000313" key="3">
    <source>
        <dbReference type="Proteomes" id="UP000558070"/>
    </source>
</evidence>
<protein>
    <submittedName>
        <fullName evidence="2">Uncharacterized protein</fullName>
    </submittedName>
</protein>